<feature type="non-terminal residue" evidence="5">
    <location>
        <position position="548"/>
    </location>
</feature>
<reference evidence="5 6" key="1">
    <citation type="submission" date="2023-04" db="EMBL/GenBank/DDBJ databases">
        <title>Genome of Basidiobolus ranarum AG-B5.</title>
        <authorList>
            <person name="Stajich J.E."/>
            <person name="Carter-House D."/>
            <person name="Gryganskyi A."/>
        </authorList>
    </citation>
    <scope>NUCLEOTIDE SEQUENCE [LARGE SCALE GENOMIC DNA]</scope>
    <source>
        <strain evidence="5 6">AG-B5</strain>
    </source>
</reference>
<dbReference type="InterPro" id="IPR001849">
    <property type="entry name" value="PH_domain"/>
</dbReference>
<protein>
    <recommendedName>
        <fullName evidence="4">PH domain-containing protein</fullName>
    </recommendedName>
</protein>
<keyword evidence="6" id="KW-1185">Reference proteome</keyword>
<name>A0ABR2WE97_9FUNG</name>
<dbReference type="SUPFAM" id="SSF48403">
    <property type="entry name" value="Ankyrin repeat"/>
    <property type="match status" value="1"/>
</dbReference>
<dbReference type="Pfam" id="PF00169">
    <property type="entry name" value="PH"/>
    <property type="match status" value="1"/>
</dbReference>
<dbReference type="Pfam" id="PF00023">
    <property type="entry name" value="Ank"/>
    <property type="match status" value="1"/>
</dbReference>
<dbReference type="InterPro" id="IPR002110">
    <property type="entry name" value="Ankyrin_rpt"/>
</dbReference>
<evidence type="ECO:0000256" key="3">
    <source>
        <dbReference type="PROSITE-ProRule" id="PRU00023"/>
    </source>
</evidence>
<comment type="caution">
    <text evidence="5">The sequence shown here is derived from an EMBL/GenBank/DDBJ whole genome shotgun (WGS) entry which is preliminary data.</text>
</comment>
<dbReference type="PROSITE" id="PS50088">
    <property type="entry name" value="ANK_REPEAT"/>
    <property type="match status" value="2"/>
</dbReference>
<dbReference type="Gene3D" id="2.30.29.30">
    <property type="entry name" value="Pleckstrin-homology domain (PH domain)/Phosphotyrosine-binding domain (PTB)"/>
    <property type="match status" value="1"/>
</dbReference>
<feature type="domain" description="PH" evidence="4">
    <location>
        <begin position="254"/>
        <end position="349"/>
    </location>
</feature>
<feature type="repeat" description="ANK" evidence="3">
    <location>
        <begin position="89"/>
        <end position="112"/>
    </location>
</feature>
<dbReference type="InterPro" id="IPR011993">
    <property type="entry name" value="PH-like_dom_sf"/>
</dbReference>
<keyword evidence="2 3" id="KW-0040">ANK repeat</keyword>
<evidence type="ECO:0000256" key="2">
    <source>
        <dbReference type="ARBA" id="ARBA00023043"/>
    </source>
</evidence>
<dbReference type="SMART" id="SM00248">
    <property type="entry name" value="ANK"/>
    <property type="match status" value="2"/>
</dbReference>
<dbReference type="EMBL" id="JASJQH010002983">
    <property type="protein sequence ID" value="KAK9759824.1"/>
    <property type="molecule type" value="Genomic_DNA"/>
</dbReference>
<evidence type="ECO:0000259" key="4">
    <source>
        <dbReference type="PROSITE" id="PS50003"/>
    </source>
</evidence>
<dbReference type="Gene3D" id="1.25.40.20">
    <property type="entry name" value="Ankyrin repeat-containing domain"/>
    <property type="match status" value="2"/>
</dbReference>
<sequence length="548" mass="62205">MSSVVSQSQSSHDELHSSGAHDTAIILDLLEAMRLGDKEAIKAIVSSYIRPGTSNKIFPLHMAVSSADRATTEFVLSLPEVYVNQQDHTGNTALHIGASLGRIEVVKVLLRHEDIDDTLVNRDGKQPHQMINSDEILRLIEQNRREFVERRNSDVVRLISRFNIEQLLNVFNENRVKALLNLNLSEPVNGYSALHVAALSNDVDSVHTLLKLGVDVLNQDHKKNLPIDLTQCPKVKAILKQAMNASQVTIHSPGKVLAGFLQKWTNYASGYKARWFVLENGILSYYMNQTQTRDTCRGTINIRFANISMHRQDHSRFDITGPQSTKYPLRASHPIEAKRWVLALNQSKILSDSNDHSNEISTSTPIQFLSNNFRFPYTPDQSPTDSTFEITIHSSSLKLHGEKETSYLGLTIEDANTSDDDSEKPSADYYWKVDAIINKLMAQQLHISRAVEELSLEEEKRECVQKSISLINSLVEDASNALREQDIYWRKKYARQSQKHELWVENFKRLAHENHELQKDTEIGAAMIEEVTQVPPAEEEEEEEVYDA</sequence>
<keyword evidence="1" id="KW-0677">Repeat</keyword>
<accession>A0ABR2WE97</accession>
<dbReference type="PANTHER" id="PTHR24198:SF165">
    <property type="entry name" value="ANKYRIN REPEAT-CONTAINING PROTEIN-RELATED"/>
    <property type="match status" value="1"/>
</dbReference>
<dbReference type="PANTHER" id="PTHR24198">
    <property type="entry name" value="ANKYRIN REPEAT AND PROTEIN KINASE DOMAIN-CONTAINING PROTEIN"/>
    <property type="match status" value="1"/>
</dbReference>
<dbReference type="PROSITE" id="PS50003">
    <property type="entry name" value="PH_DOMAIN"/>
    <property type="match status" value="1"/>
</dbReference>
<evidence type="ECO:0000313" key="6">
    <source>
        <dbReference type="Proteomes" id="UP001479436"/>
    </source>
</evidence>
<dbReference type="InterPro" id="IPR036770">
    <property type="entry name" value="Ankyrin_rpt-contain_sf"/>
</dbReference>
<dbReference type="SUPFAM" id="SSF50729">
    <property type="entry name" value="PH domain-like"/>
    <property type="match status" value="1"/>
</dbReference>
<feature type="repeat" description="ANK" evidence="3">
    <location>
        <begin position="189"/>
        <end position="221"/>
    </location>
</feature>
<dbReference type="Pfam" id="PF12796">
    <property type="entry name" value="Ank_2"/>
    <property type="match status" value="1"/>
</dbReference>
<proteinExistence type="predicted"/>
<dbReference type="SMART" id="SM00233">
    <property type="entry name" value="PH"/>
    <property type="match status" value="1"/>
</dbReference>
<evidence type="ECO:0000256" key="1">
    <source>
        <dbReference type="ARBA" id="ARBA00022737"/>
    </source>
</evidence>
<gene>
    <name evidence="5" type="ORF">K7432_016760</name>
</gene>
<dbReference type="Proteomes" id="UP001479436">
    <property type="component" value="Unassembled WGS sequence"/>
</dbReference>
<organism evidence="5 6">
    <name type="scientific">Basidiobolus ranarum</name>
    <dbReference type="NCBI Taxonomy" id="34480"/>
    <lineage>
        <taxon>Eukaryota</taxon>
        <taxon>Fungi</taxon>
        <taxon>Fungi incertae sedis</taxon>
        <taxon>Zoopagomycota</taxon>
        <taxon>Entomophthoromycotina</taxon>
        <taxon>Basidiobolomycetes</taxon>
        <taxon>Basidiobolales</taxon>
        <taxon>Basidiobolaceae</taxon>
        <taxon>Basidiobolus</taxon>
    </lineage>
</organism>
<dbReference type="PROSITE" id="PS50297">
    <property type="entry name" value="ANK_REP_REGION"/>
    <property type="match status" value="2"/>
</dbReference>
<evidence type="ECO:0000313" key="5">
    <source>
        <dbReference type="EMBL" id="KAK9759824.1"/>
    </source>
</evidence>